<evidence type="ECO:0000256" key="1">
    <source>
        <dbReference type="SAM" id="MobiDB-lite"/>
    </source>
</evidence>
<proteinExistence type="predicted"/>
<evidence type="ECO:0000313" key="2">
    <source>
        <dbReference type="EMBL" id="SPC74850.1"/>
    </source>
</evidence>
<feature type="compositionally biased region" description="Polar residues" evidence="1">
    <location>
        <begin position="155"/>
        <end position="166"/>
    </location>
</feature>
<feature type="compositionally biased region" description="Basic and acidic residues" evidence="1">
    <location>
        <begin position="176"/>
        <end position="205"/>
    </location>
</feature>
<gene>
    <name evidence="2" type="ORF">FSB_LOCUS2732</name>
    <name evidence="3" type="ORF">FSB_LOCUS38691</name>
</gene>
<organism evidence="3">
    <name type="scientific">Fagus sylvatica</name>
    <name type="common">Beechnut</name>
    <dbReference type="NCBI Taxonomy" id="28930"/>
    <lineage>
        <taxon>Eukaryota</taxon>
        <taxon>Viridiplantae</taxon>
        <taxon>Streptophyta</taxon>
        <taxon>Embryophyta</taxon>
        <taxon>Tracheophyta</taxon>
        <taxon>Spermatophyta</taxon>
        <taxon>Magnoliopsida</taxon>
        <taxon>eudicotyledons</taxon>
        <taxon>Gunneridae</taxon>
        <taxon>Pentapetalae</taxon>
        <taxon>rosids</taxon>
        <taxon>fabids</taxon>
        <taxon>Fagales</taxon>
        <taxon>Fagaceae</taxon>
        <taxon>Fagus</taxon>
    </lineage>
</organism>
<name>A0A2N9HGT9_FAGSY</name>
<sequence length="229" mass="25758">MAGREVREYTNLTDPKDKKWGKGKEKIDDEDITFQRMVAKMQEVAGERGGYLHGRGALDSDDLLYLKEQMEAEEDAERLLRRTEKRAFAAFKISFYFLSLSLSSLTNAHKAASLADSSPASVPLPLRVEPKPKSGIRQQDLLKKVVEIKPKRQRTSSPSYGNQSIPASKDSALKNLESESHQEKEQPEADREDKEWPSRLNKAEGDTNMENPVKSLLGLAYASSDDDED</sequence>
<dbReference type="EMBL" id="OIVN01000130">
    <property type="protein sequence ID" value="SPC74850.1"/>
    <property type="molecule type" value="Genomic_DNA"/>
</dbReference>
<protein>
    <submittedName>
        <fullName evidence="3">Uncharacterized protein</fullName>
    </submittedName>
</protein>
<dbReference type="EMBL" id="OIVN01003375">
    <property type="protein sequence ID" value="SPD10809.1"/>
    <property type="molecule type" value="Genomic_DNA"/>
</dbReference>
<feature type="region of interest" description="Disordered" evidence="1">
    <location>
        <begin position="1"/>
        <end position="24"/>
    </location>
</feature>
<reference evidence="3" key="1">
    <citation type="submission" date="2018-02" db="EMBL/GenBank/DDBJ databases">
        <authorList>
            <person name="Cohen D.B."/>
            <person name="Kent A.D."/>
        </authorList>
    </citation>
    <scope>NUCLEOTIDE SEQUENCE</scope>
</reference>
<dbReference type="AlphaFoldDB" id="A0A2N9HGT9"/>
<feature type="region of interest" description="Disordered" evidence="1">
    <location>
        <begin position="114"/>
        <end position="229"/>
    </location>
</feature>
<accession>A0A2N9HGT9</accession>
<evidence type="ECO:0000313" key="3">
    <source>
        <dbReference type="EMBL" id="SPD10809.1"/>
    </source>
</evidence>
<dbReference type="PANTHER" id="PTHR37202">
    <property type="entry name" value="ANKYRIN REPEAT PROTEIN"/>
    <property type="match status" value="1"/>
</dbReference>
<feature type="compositionally biased region" description="Basic and acidic residues" evidence="1">
    <location>
        <begin position="140"/>
        <end position="150"/>
    </location>
</feature>
<dbReference type="PANTHER" id="PTHR37202:SF1">
    <property type="entry name" value="ANKYRIN REPEAT PROTEIN"/>
    <property type="match status" value="1"/>
</dbReference>